<evidence type="ECO:0000256" key="10">
    <source>
        <dbReference type="ARBA" id="ARBA00022989"/>
    </source>
</evidence>
<dbReference type="OrthoDB" id="9807790at2"/>
<comment type="subcellular location">
    <subcellularLocation>
        <location evidence="1">Cell membrane</location>
        <topology evidence="1">Multi-pass membrane protein</topology>
    </subcellularLocation>
</comment>
<dbReference type="InterPro" id="IPR025199">
    <property type="entry name" value="FtsK_4TM"/>
</dbReference>
<evidence type="ECO:0000256" key="14">
    <source>
        <dbReference type="PROSITE-ProRule" id="PRU00289"/>
    </source>
</evidence>
<evidence type="ECO:0000256" key="15">
    <source>
        <dbReference type="SAM" id="MobiDB-lite"/>
    </source>
</evidence>
<evidence type="ECO:0000256" key="12">
    <source>
        <dbReference type="ARBA" id="ARBA00023136"/>
    </source>
</evidence>
<keyword evidence="5 18" id="KW-0132">Cell division</keyword>
<dbReference type="SUPFAM" id="SSF46785">
    <property type="entry name" value="Winged helix' DNA-binding domain"/>
    <property type="match status" value="1"/>
</dbReference>
<dbReference type="KEGG" id="haz:A9404_01880"/>
<dbReference type="GO" id="GO:0051301">
    <property type="term" value="P:cell division"/>
    <property type="evidence" value="ECO:0007669"/>
    <property type="project" value="UniProtKB-KW"/>
</dbReference>
<dbReference type="Pfam" id="PF01580">
    <property type="entry name" value="FtsK_SpoIIIE"/>
    <property type="match status" value="1"/>
</dbReference>
<evidence type="ECO:0000256" key="9">
    <source>
        <dbReference type="ARBA" id="ARBA00022840"/>
    </source>
</evidence>
<keyword evidence="6 16" id="KW-0812">Transmembrane</keyword>
<dbReference type="PANTHER" id="PTHR22683:SF41">
    <property type="entry name" value="DNA TRANSLOCASE FTSK"/>
    <property type="match status" value="1"/>
</dbReference>
<evidence type="ECO:0000256" key="3">
    <source>
        <dbReference type="ARBA" id="ARBA00020887"/>
    </source>
</evidence>
<keyword evidence="12 16" id="KW-0472">Membrane</keyword>
<dbReference type="InterPro" id="IPR036390">
    <property type="entry name" value="WH_DNA-bd_sf"/>
</dbReference>
<dbReference type="GO" id="GO:0003677">
    <property type="term" value="F:DNA binding"/>
    <property type="evidence" value="ECO:0007669"/>
    <property type="project" value="UniProtKB-KW"/>
</dbReference>
<dbReference type="InterPro" id="IPR041027">
    <property type="entry name" value="FtsK_alpha"/>
</dbReference>
<feature type="transmembrane region" description="Helical" evidence="16">
    <location>
        <begin position="15"/>
        <end position="33"/>
    </location>
</feature>
<dbReference type="PANTHER" id="PTHR22683">
    <property type="entry name" value="SPORULATION PROTEIN RELATED"/>
    <property type="match status" value="1"/>
</dbReference>
<dbReference type="InterPro" id="IPR050206">
    <property type="entry name" value="FtsK/SpoIIIE/SftA"/>
</dbReference>
<feature type="transmembrane region" description="Helical" evidence="16">
    <location>
        <begin position="161"/>
        <end position="182"/>
    </location>
</feature>
<evidence type="ECO:0000256" key="2">
    <source>
        <dbReference type="ARBA" id="ARBA00006474"/>
    </source>
</evidence>
<evidence type="ECO:0000256" key="5">
    <source>
        <dbReference type="ARBA" id="ARBA00022618"/>
    </source>
</evidence>
<evidence type="ECO:0000256" key="6">
    <source>
        <dbReference type="ARBA" id="ARBA00022692"/>
    </source>
</evidence>
<dbReference type="STRING" id="1860122.A9404_01880"/>
<dbReference type="Gene3D" id="3.40.50.300">
    <property type="entry name" value="P-loop containing nucleotide triphosphate hydrolases"/>
    <property type="match status" value="1"/>
</dbReference>
<dbReference type="InterPro" id="IPR027417">
    <property type="entry name" value="P-loop_NTPase"/>
</dbReference>
<dbReference type="CDD" id="cd01127">
    <property type="entry name" value="TrwB_TraG_TraD_VirD4"/>
    <property type="match status" value="1"/>
</dbReference>
<dbReference type="InterPro" id="IPR002543">
    <property type="entry name" value="FtsK_dom"/>
</dbReference>
<reference evidence="18 19" key="1">
    <citation type="submission" date="2016-06" db="EMBL/GenBank/DDBJ databases">
        <title>Insight into the functional genes involving in sulfur oxidation in Pearl River water.</title>
        <authorList>
            <person name="Luo J."/>
            <person name="Tan X."/>
            <person name="Lin W."/>
        </authorList>
    </citation>
    <scope>NUCLEOTIDE SEQUENCE [LARGE SCALE GENOMIC DNA]</scope>
    <source>
        <strain evidence="18 19">LS2</strain>
    </source>
</reference>
<proteinExistence type="inferred from homology"/>
<evidence type="ECO:0000313" key="19">
    <source>
        <dbReference type="Proteomes" id="UP000078596"/>
    </source>
</evidence>
<dbReference type="GO" id="GO:0005886">
    <property type="term" value="C:plasma membrane"/>
    <property type="evidence" value="ECO:0007669"/>
    <property type="project" value="UniProtKB-SubCell"/>
</dbReference>
<keyword evidence="10 16" id="KW-1133">Transmembrane helix</keyword>
<dbReference type="SMART" id="SM00843">
    <property type="entry name" value="Ftsk_gamma"/>
    <property type="match status" value="1"/>
</dbReference>
<comment type="similarity">
    <text evidence="2">Belongs to the FtsK/SpoIIIE/SftA family.</text>
</comment>
<keyword evidence="4" id="KW-1003">Cell membrane</keyword>
<keyword evidence="9 14" id="KW-0067">ATP-binding</keyword>
<feature type="transmembrane region" description="Helical" evidence="16">
    <location>
        <begin position="101"/>
        <end position="126"/>
    </location>
</feature>
<evidence type="ECO:0000256" key="13">
    <source>
        <dbReference type="ARBA" id="ARBA00023306"/>
    </source>
</evidence>
<feature type="region of interest" description="Disordered" evidence="15">
    <location>
        <begin position="224"/>
        <end position="290"/>
    </location>
</feature>
<evidence type="ECO:0000313" key="18">
    <source>
        <dbReference type="EMBL" id="ANJ66292.1"/>
    </source>
</evidence>
<name>A0A191ZEK0_9GAMM</name>
<keyword evidence="13" id="KW-0131">Cell cycle</keyword>
<gene>
    <name evidence="18" type="ORF">A9404_01880</name>
</gene>
<keyword evidence="7 14" id="KW-0547">Nucleotide-binding</keyword>
<dbReference type="InterPro" id="IPR018541">
    <property type="entry name" value="Ftsk_gamma"/>
</dbReference>
<feature type="binding site" evidence="14">
    <location>
        <begin position="447"/>
        <end position="454"/>
    </location>
    <ligand>
        <name>ATP</name>
        <dbReference type="ChEBI" id="CHEBI:30616"/>
    </ligand>
</feature>
<accession>A0A191ZEK0</accession>
<evidence type="ECO:0000256" key="1">
    <source>
        <dbReference type="ARBA" id="ARBA00004651"/>
    </source>
</evidence>
<keyword evidence="8" id="KW-0159">Chromosome partition</keyword>
<dbReference type="Pfam" id="PF17854">
    <property type="entry name" value="FtsK_alpha"/>
    <property type="match status" value="1"/>
</dbReference>
<evidence type="ECO:0000256" key="11">
    <source>
        <dbReference type="ARBA" id="ARBA00023125"/>
    </source>
</evidence>
<evidence type="ECO:0000256" key="7">
    <source>
        <dbReference type="ARBA" id="ARBA00022741"/>
    </source>
</evidence>
<dbReference type="EMBL" id="CP016027">
    <property type="protein sequence ID" value="ANJ66292.1"/>
    <property type="molecule type" value="Genomic_DNA"/>
</dbReference>
<evidence type="ECO:0000256" key="4">
    <source>
        <dbReference type="ARBA" id="ARBA00022475"/>
    </source>
</evidence>
<evidence type="ECO:0000259" key="17">
    <source>
        <dbReference type="PROSITE" id="PS50901"/>
    </source>
</evidence>
<sequence>MSQAKQTMLFQPQRMVADLFLVGLILLMGYYSISLFTYSPADPGFSTTGQGGHLHNAGGLIGAWLADFSRFLLGYGAFALPPMVLVFALRQFVRLRAGNGLLDVFMAIQIGGVILTVFAVTVLAAIHQPPNTGMGVSAGGVIGNVLANGVIHYLGALGGTVLMLGFLMLAFSTVSGLSWFAVFELIGRFLEGVFVLLARLGGLLTQRVPRVTVATSSGVDDTAAGATDFSLTPAPRRRRKAVDTSERVEPSLAETASEPIEAPKPLLPSLSKKSRTAAAPKPPRPIQPVLGTENGLPIVDLLDFAPKAETGYSPETLQAMSQLIEDRLEEFGVRVDVVAATPGPVITRFELQPAAGVKVSQISNLAKDLARALSIVSVRVVEVIPGKSTVGLEIPNQVREIISLRELIESKHYRDSKSSLTMALGKDIAGGAVTADLARMPHLLVAGTTGSGKSVGVNAMILSLLYKSRPEDVRLILIDPKMLELSVYEGIPHLLAPVVTDMKEAANALRWAVGEMERRYKLMSALGVRNLAGCNEKIRTAAARGEPLRDPFHNPAEAFDPDLPAPELEALPFIVIVVDEFADMMMVVGKKVEELIARLAQKARAAGIHLILATQRPSVDVITGLIKANIPTRISFQVSSKIDSRTILDQMGAENLLGHGDMLYLPPGTGLPKRVHGAFVSDDEVHRVVEALKALGEPNYIEAVLSDESAAAVTLPGEKPVSSSGEAVDEYYDQAVAIVTETRKASISYVQRRLKIGYNRAARLIEEMENDGIVGQLQANGSREVLAPPPPK</sequence>
<dbReference type="RefSeq" id="WP_066098149.1">
    <property type="nucleotide sequence ID" value="NZ_CP016027.1"/>
</dbReference>
<evidence type="ECO:0000256" key="16">
    <source>
        <dbReference type="SAM" id="Phobius"/>
    </source>
</evidence>
<feature type="transmembrane region" description="Helical" evidence="16">
    <location>
        <begin position="132"/>
        <end position="154"/>
    </location>
</feature>
<dbReference type="GO" id="GO:0007059">
    <property type="term" value="P:chromosome segregation"/>
    <property type="evidence" value="ECO:0007669"/>
    <property type="project" value="UniProtKB-KW"/>
</dbReference>
<dbReference type="Gene3D" id="1.10.10.10">
    <property type="entry name" value="Winged helix-like DNA-binding domain superfamily/Winged helix DNA-binding domain"/>
    <property type="match status" value="1"/>
</dbReference>
<feature type="transmembrane region" description="Helical" evidence="16">
    <location>
        <begin position="72"/>
        <end position="89"/>
    </location>
</feature>
<organism evidence="18 19">
    <name type="scientific">Halothiobacillus diazotrophicus</name>
    <dbReference type="NCBI Taxonomy" id="1860122"/>
    <lineage>
        <taxon>Bacteria</taxon>
        <taxon>Pseudomonadati</taxon>
        <taxon>Pseudomonadota</taxon>
        <taxon>Gammaproteobacteria</taxon>
        <taxon>Chromatiales</taxon>
        <taxon>Halothiobacillaceae</taxon>
        <taxon>Halothiobacillus</taxon>
    </lineage>
</organism>
<feature type="domain" description="FtsK" evidence="17">
    <location>
        <begin position="430"/>
        <end position="645"/>
    </location>
</feature>
<dbReference type="SUPFAM" id="SSF52540">
    <property type="entry name" value="P-loop containing nucleoside triphosphate hydrolases"/>
    <property type="match status" value="1"/>
</dbReference>
<dbReference type="Pfam" id="PF13491">
    <property type="entry name" value="FtsK_4TM"/>
    <property type="match status" value="1"/>
</dbReference>
<dbReference type="FunFam" id="3.40.50.300:FF:000209">
    <property type="entry name" value="Cell division protein FtsK"/>
    <property type="match status" value="1"/>
</dbReference>
<dbReference type="Pfam" id="PF09397">
    <property type="entry name" value="FtsK_gamma"/>
    <property type="match status" value="1"/>
</dbReference>
<protein>
    <recommendedName>
        <fullName evidence="3">DNA translocase FtsK</fullName>
    </recommendedName>
</protein>
<dbReference type="InterPro" id="IPR036388">
    <property type="entry name" value="WH-like_DNA-bd_sf"/>
</dbReference>
<keyword evidence="11" id="KW-0238">DNA-binding</keyword>
<dbReference type="PROSITE" id="PS50901">
    <property type="entry name" value="FTSK"/>
    <property type="match status" value="1"/>
</dbReference>
<keyword evidence="19" id="KW-1185">Reference proteome</keyword>
<dbReference type="Proteomes" id="UP000078596">
    <property type="component" value="Chromosome"/>
</dbReference>
<dbReference type="GO" id="GO:0005524">
    <property type="term" value="F:ATP binding"/>
    <property type="evidence" value="ECO:0007669"/>
    <property type="project" value="UniProtKB-UniRule"/>
</dbReference>
<dbReference type="Gene3D" id="3.30.980.40">
    <property type="match status" value="1"/>
</dbReference>
<evidence type="ECO:0000256" key="8">
    <source>
        <dbReference type="ARBA" id="ARBA00022829"/>
    </source>
</evidence>
<dbReference type="AlphaFoldDB" id="A0A191ZEK0"/>